<feature type="compositionally biased region" description="Pro residues" evidence="1">
    <location>
        <begin position="198"/>
        <end position="209"/>
    </location>
</feature>
<keyword evidence="2" id="KW-0472">Membrane</keyword>
<evidence type="ECO:0000256" key="2">
    <source>
        <dbReference type="SAM" id="Phobius"/>
    </source>
</evidence>
<feature type="compositionally biased region" description="Polar residues" evidence="1">
    <location>
        <begin position="112"/>
        <end position="121"/>
    </location>
</feature>
<evidence type="ECO:0000256" key="1">
    <source>
        <dbReference type="SAM" id="MobiDB-lite"/>
    </source>
</evidence>
<reference evidence="3" key="1">
    <citation type="submission" date="2022-02" db="EMBL/GenBank/DDBJ databases">
        <authorList>
            <person name="Giguere J D."/>
        </authorList>
    </citation>
    <scope>NUCLEOTIDE SEQUENCE</scope>
    <source>
        <strain evidence="3">CCAP 1055/1</strain>
    </source>
</reference>
<keyword evidence="2" id="KW-1133">Transmembrane helix</keyword>
<dbReference type="AlphaFoldDB" id="A0A8J9U0D9"/>
<gene>
    <name evidence="3" type="ORF">PTTT1_LOCUS54314</name>
</gene>
<feature type="transmembrane region" description="Helical" evidence="2">
    <location>
        <begin position="300"/>
        <end position="325"/>
    </location>
</feature>
<feature type="transmembrane region" description="Helical" evidence="2">
    <location>
        <begin position="260"/>
        <end position="279"/>
    </location>
</feature>
<feature type="compositionally biased region" description="Acidic residues" evidence="1">
    <location>
        <begin position="478"/>
        <end position="489"/>
    </location>
</feature>
<dbReference type="EMBL" id="OU594950">
    <property type="protein sequence ID" value="CAG9294323.1"/>
    <property type="molecule type" value="Genomic_DNA"/>
</dbReference>
<feature type="compositionally biased region" description="Basic residues" evidence="1">
    <location>
        <begin position="218"/>
        <end position="228"/>
    </location>
</feature>
<dbReference type="Proteomes" id="UP000836788">
    <property type="component" value="Chromosome 9"/>
</dbReference>
<feature type="compositionally biased region" description="Polar residues" evidence="1">
    <location>
        <begin position="19"/>
        <end position="28"/>
    </location>
</feature>
<name>A0A8J9U0D9_PHATR</name>
<feature type="region of interest" description="Disordered" evidence="1">
    <location>
        <begin position="1"/>
        <end position="28"/>
    </location>
</feature>
<proteinExistence type="predicted"/>
<evidence type="ECO:0000313" key="3">
    <source>
        <dbReference type="EMBL" id="CAG9294323.1"/>
    </source>
</evidence>
<organism evidence="3">
    <name type="scientific">Phaeodactylum tricornutum</name>
    <name type="common">Diatom</name>
    <dbReference type="NCBI Taxonomy" id="2850"/>
    <lineage>
        <taxon>Eukaryota</taxon>
        <taxon>Sar</taxon>
        <taxon>Stramenopiles</taxon>
        <taxon>Ochrophyta</taxon>
        <taxon>Bacillariophyta</taxon>
        <taxon>Bacillariophyceae</taxon>
        <taxon>Bacillariophycidae</taxon>
        <taxon>Naviculales</taxon>
        <taxon>Phaeodactylaceae</taxon>
        <taxon>Phaeodactylum</taxon>
    </lineage>
</organism>
<feature type="region of interest" description="Disordered" evidence="1">
    <location>
        <begin position="96"/>
        <end position="121"/>
    </location>
</feature>
<protein>
    <submittedName>
        <fullName evidence="3">Uncharacterized protein</fullName>
    </submittedName>
</protein>
<feature type="region of interest" description="Disordered" evidence="1">
    <location>
        <begin position="189"/>
        <end position="231"/>
    </location>
</feature>
<keyword evidence="2" id="KW-0812">Transmembrane</keyword>
<accession>A0A8J9U0D9</accession>
<feature type="region of interest" description="Disordered" evidence="1">
    <location>
        <begin position="436"/>
        <end position="489"/>
    </location>
</feature>
<sequence length="489" mass="54293">MSIPEGDFADEDGRRQQKAEPSTDSSARVTAFLSQAGLAESTIDPLSLAALEELLPTVESVKNSSGLLPLDDEHAVFPAATESLDPVPGAGTNIPSLSTPSTRSLAGVGATPSHSSLSTPTMTKSLVNTNIRGTPNDPPITTTEQLILETLEYQTQLLLKLHQRVEKLSQRNPPQSQGDASVKAIECESEQASTTVPVTPPNDQPPPQPRGGAARRPLVIRRNQRNRRPNVGEQWGQTRIYRLTRLLVGLYRQRVQELDMGLMLKMLVMVAILIARIQGSRHRRHQETPEETSWLWMYRFYFSSFFIVVAFLYQIGFLSFVYWFVVKEKYVTRILLDAEDLDVDAELVRQQQRPEPPRPVPRDAEPQPNAEGANNDVHENREGPVGGAVRDGDWQNTVFGGRIAPPGQGVIGVAQDIGYLLITFFLSIFPMWQPERPPQPVENRADPEADELPQDIQQPENGPGELPQVRDPLNPVESESESEVEDDSD</sequence>
<feature type="region of interest" description="Disordered" evidence="1">
    <location>
        <begin position="349"/>
        <end position="391"/>
    </location>
</feature>